<feature type="domain" description="Aldehyde oxidase/xanthine dehydrogenase a/b hammerhead" evidence="1">
    <location>
        <begin position="238"/>
        <end position="327"/>
    </location>
</feature>
<evidence type="ECO:0000313" key="2">
    <source>
        <dbReference type="EMBL" id="MBL0391434.1"/>
    </source>
</evidence>
<dbReference type="Gene3D" id="3.30.365.10">
    <property type="entry name" value="Aldehyde oxidase/xanthine dehydrogenase, molybdopterin binding domain"/>
    <property type="match status" value="4"/>
</dbReference>
<gene>
    <name evidence="2" type="ORF">JJ685_09815</name>
</gene>
<dbReference type="InterPro" id="IPR052516">
    <property type="entry name" value="N-heterocyclic_Hydroxylase"/>
</dbReference>
<dbReference type="EMBL" id="JAEQNE010000002">
    <property type="protein sequence ID" value="MBL0391434.1"/>
    <property type="molecule type" value="Genomic_DNA"/>
</dbReference>
<dbReference type="InterPro" id="IPR037165">
    <property type="entry name" value="AldOxase/xan_DH_Mopterin-bd_sf"/>
</dbReference>
<name>A0A936YY55_9BURK</name>
<dbReference type="PANTHER" id="PTHR47495">
    <property type="entry name" value="ALDEHYDE DEHYDROGENASE"/>
    <property type="match status" value="1"/>
</dbReference>
<evidence type="ECO:0000259" key="1">
    <source>
        <dbReference type="SMART" id="SM01008"/>
    </source>
</evidence>
<accession>A0A936YY55</accession>
<dbReference type="AlphaFoldDB" id="A0A936YY55"/>
<dbReference type="InterPro" id="IPR000674">
    <property type="entry name" value="Ald_Oxase/Xan_DH_a/b"/>
</dbReference>
<sequence length="785" mass="84083">MNTSSLNPGGIAAAASVSATDISHRPEAAGLRRRGLLKGVPLAGLVLSIGLPMQGQAQEPAKYGGDGMPNGLRDSPRVFVSIAPDGLVRIVCHRAEMGQGVRTSIPKIVADELEADWKRVRVVQAEGDEAKYGNQDTDGSRSTRHWLDPMRRCGAAARQMLEQAAAQRWKVPAGEVEARNHEVVHKASGRKLAYGALAVAAARLDVPPAASLRLKDPSRFRYIGKTDTFLTDGEAIVTGRSQYGIDTRLPGMLYAVIARPPVLGGKVKSVDMAEAQKVPGVVKIFQLEGAPPPSEFQPVGGVVVVGKDTWAAIKGRSLLKIEWDDGPHAGYDSAAYRAELEQAVLKPGGKVVRNDGDAMAALAGAAKRVDANYYVPHYAHASMECPAATARITNGVCEVWAPTQSPQAARDRLVKRLGLAPDKVTVNVTLLGGGFGRKSKQDFVLEAALVSREMGGQPVKLTWTREDDLHNDYFHAVSAQHVEAGLDANGKVVAWLQRTAEPTILSIFAPDPKQLAPFELGLGLVGLPYAIPNVRIENPAATAHTRIGWLRAVNNIQHAFASQSFIAEIAQALGKDHRDYLLELLGPDRLINPATIGEGWNHGESPERYPINTGRLRQVVLRATQEGGWGRKLPTGQGLGLAAHYSFVSYIAAVVHVDVSPKGDISIPRVDVAVDCGPTVNPDRVRSQIEGACVMGLSQAVLSEVTFKNGRAEQGNFHQFEVARMNLAPKKIVVHIMPSSWEVPLGGVGEPGVPVIAPALMNAIHAATGRRIRALPLRNQLTPPA</sequence>
<dbReference type="Gene3D" id="3.90.1170.50">
    <property type="entry name" value="Aldehyde oxidase/xanthine dehydrogenase, a/b hammerhead"/>
    <property type="match status" value="1"/>
</dbReference>
<dbReference type="InterPro" id="IPR006311">
    <property type="entry name" value="TAT_signal"/>
</dbReference>
<dbReference type="RefSeq" id="WP_201674065.1">
    <property type="nucleotide sequence ID" value="NZ_JAEQNE010000002.1"/>
</dbReference>
<comment type="caution">
    <text evidence="2">The sequence shown here is derived from an EMBL/GenBank/DDBJ whole genome shotgun (WGS) entry which is preliminary data.</text>
</comment>
<dbReference type="PANTHER" id="PTHR47495:SF3">
    <property type="entry name" value="BLR6219 PROTEIN"/>
    <property type="match status" value="1"/>
</dbReference>
<proteinExistence type="predicted"/>
<organism evidence="2 3">
    <name type="scientific">Ramlibacter monticola</name>
    <dbReference type="NCBI Taxonomy" id="1926872"/>
    <lineage>
        <taxon>Bacteria</taxon>
        <taxon>Pseudomonadati</taxon>
        <taxon>Pseudomonadota</taxon>
        <taxon>Betaproteobacteria</taxon>
        <taxon>Burkholderiales</taxon>
        <taxon>Comamonadaceae</taxon>
        <taxon>Ramlibacter</taxon>
    </lineage>
</organism>
<dbReference type="Proteomes" id="UP000599109">
    <property type="component" value="Unassembled WGS sequence"/>
</dbReference>
<dbReference type="PROSITE" id="PS51318">
    <property type="entry name" value="TAT"/>
    <property type="match status" value="1"/>
</dbReference>
<dbReference type="InterPro" id="IPR046867">
    <property type="entry name" value="AldOxase/xan_DH_MoCoBD2"/>
</dbReference>
<keyword evidence="3" id="KW-1185">Reference proteome</keyword>
<dbReference type="PIRSF" id="PIRSF036389">
    <property type="entry name" value="IOR_B"/>
    <property type="match status" value="1"/>
</dbReference>
<dbReference type="GO" id="GO:0016491">
    <property type="term" value="F:oxidoreductase activity"/>
    <property type="evidence" value="ECO:0007669"/>
    <property type="project" value="InterPro"/>
</dbReference>
<reference evidence="2 3" key="1">
    <citation type="journal article" date="2017" name="Int. J. Syst. Evol. Microbiol.">
        <title>Ramlibacter monticola sp. nov., isolated from forest soil.</title>
        <authorList>
            <person name="Chaudhary D.K."/>
            <person name="Kim J."/>
        </authorList>
    </citation>
    <scope>NUCLEOTIDE SEQUENCE [LARGE SCALE GENOMIC DNA]</scope>
    <source>
        <strain evidence="2 3">KACC 19175</strain>
    </source>
</reference>
<dbReference type="SMART" id="SM01008">
    <property type="entry name" value="Ald_Xan_dh_C"/>
    <property type="match status" value="1"/>
</dbReference>
<protein>
    <submittedName>
        <fullName evidence="2">Xanthine dehydrogenase family protein molybdopterin-binding subunit</fullName>
    </submittedName>
</protein>
<dbReference type="Pfam" id="PF20256">
    <property type="entry name" value="MoCoBD_2"/>
    <property type="match status" value="2"/>
</dbReference>
<evidence type="ECO:0000313" key="3">
    <source>
        <dbReference type="Proteomes" id="UP000599109"/>
    </source>
</evidence>
<dbReference type="SUPFAM" id="SSF56003">
    <property type="entry name" value="Molybdenum cofactor-binding domain"/>
    <property type="match status" value="2"/>
</dbReference>
<dbReference type="InterPro" id="IPR012368">
    <property type="entry name" value="OxRdtase_Mopterin-bd_su_IorB"/>
</dbReference>
<dbReference type="InterPro" id="IPR008274">
    <property type="entry name" value="AldOxase/xan_DH_MoCoBD1"/>
</dbReference>
<dbReference type="Pfam" id="PF02738">
    <property type="entry name" value="MoCoBD_1"/>
    <property type="match status" value="1"/>
</dbReference>